<dbReference type="GO" id="GO:0004674">
    <property type="term" value="F:protein serine/threonine kinase activity"/>
    <property type="evidence" value="ECO:0007669"/>
    <property type="project" value="UniProtKB-KW"/>
</dbReference>
<dbReference type="InterPro" id="IPR053235">
    <property type="entry name" value="Ser_Thr_kinase"/>
</dbReference>
<evidence type="ECO:0000313" key="3">
    <source>
        <dbReference type="EMBL" id="SNW62703.1"/>
    </source>
</evidence>
<organism evidence="3">
    <name type="scientific">Orpheovirus IHUMI-LCC2</name>
    <dbReference type="NCBI Taxonomy" id="2023057"/>
    <lineage>
        <taxon>Viruses</taxon>
        <taxon>Varidnaviria</taxon>
        <taxon>Bamfordvirae</taxon>
        <taxon>Nucleocytoviricota</taxon>
        <taxon>Megaviricetes</taxon>
        <taxon>Pimascovirales</taxon>
        <taxon>Ocovirineae</taxon>
        <taxon>Orpheoviridae</taxon>
        <taxon>Alphaorpheovirus</taxon>
        <taxon>Alphaorpheovirus massiliense</taxon>
    </lineage>
</organism>
<dbReference type="PROSITE" id="PS00107">
    <property type="entry name" value="PROTEIN_KINASE_ATP"/>
    <property type="match status" value="1"/>
</dbReference>
<evidence type="ECO:0000256" key="1">
    <source>
        <dbReference type="PROSITE-ProRule" id="PRU10141"/>
    </source>
</evidence>
<dbReference type="EMBL" id="LT906555">
    <property type="protein sequence ID" value="SNW62703.1"/>
    <property type="molecule type" value="Genomic_DNA"/>
</dbReference>
<evidence type="ECO:0000259" key="2">
    <source>
        <dbReference type="PROSITE" id="PS50011"/>
    </source>
</evidence>
<dbReference type="Proteomes" id="UP000236316">
    <property type="component" value="Segment"/>
</dbReference>
<feature type="binding site" evidence="1">
    <location>
        <position position="40"/>
    </location>
    <ligand>
        <name>ATP</name>
        <dbReference type="ChEBI" id="CHEBI:30616"/>
    </ligand>
</feature>
<evidence type="ECO:0000313" key="4">
    <source>
        <dbReference type="Proteomes" id="UP000236316"/>
    </source>
</evidence>
<dbReference type="InterPro" id="IPR000719">
    <property type="entry name" value="Prot_kinase_dom"/>
</dbReference>
<keyword evidence="1" id="KW-0547">Nucleotide-binding</keyword>
<keyword evidence="3" id="KW-0418">Kinase</keyword>
<dbReference type="GO" id="GO:0005524">
    <property type="term" value="F:ATP binding"/>
    <property type="evidence" value="ECO:0007669"/>
    <property type="project" value="UniProtKB-UniRule"/>
</dbReference>
<accession>A0A2I2L592</accession>
<name>A0A2I2L592_9VIRU</name>
<dbReference type="Gene3D" id="1.10.510.10">
    <property type="entry name" value="Transferase(Phosphotransferase) domain 1"/>
    <property type="match status" value="1"/>
</dbReference>
<reference evidence="3" key="1">
    <citation type="submission" date="2017-08" db="EMBL/GenBank/DDBJ databases">
        <authorList>
            <consortium name="Urmite Genomes"/>
        </authorList>
    </citation>
    <scope>NUCLEOTIDE SEQUENCE [LARGE SCALE GENOMIC DNA]</scope>
    <source>
        <strain evidence="3">IHUMI-LCC2</strain>
    </source>
</reference>
<dbReference type="SUPFAM" id="SSF56112">
    <property type="entry name" value="Protein kinase-like (PK-like)"/>
    <property type="match status" value="1"/>
</dbReference>
<keyword evidence="4" id="KW-1185">Reference proteome</keyword>
<dbReference type="Pfam" id="PF00069">
    <property type="entry name" value="Pkinase"/>
    <property type="match status" value="1"/>
</dbReference>
<dbReference type="PANTHER" id="PTHR24361">
    <property type="entry name" value="MITOGEN-ACTIVATED KINASE KINASE KINASE"/>
    <property type="match status" value="1"/>
</dbReference>
<keyword evidence="1" id="KW-0067">ATP-binding</keyword>
<dbReference type="InterPro" id="IPR017441">
    <property type="entry name" value="Protein_kinase_ATP_BS"/>
</dbReference>
<protein>
    <submittedName>
        <fullName evidence="3">Serine/Threonine protein kinase</fullName>
    </submittedName>
</protein>
<sequence>MLNKKMDTIGDYKIINTIGQGKFSKVYKVEDANGNIFALKVIDLGNDDKNLRNTVVMDYNIIKQLSEGQFGDLIPKYYDLFEYIYDGAEVYVIVMEYLEGITLDDYYLDNVNKNIVDYNFLYSCIKTISLTLQYIHKYNIVHFL</sequence>
<gene>
    <name evidence="3" type="ORF">ORPV_799</name>
</gene>
<proteinExistence type="predicted"/>
<keyword evidence="3" id="KW-0723">Serine/threonine-protein kinase</keyword>
<keyword evidence="3" id="KW-0808">Transferase</keyword>
<dbReference type="KEGG" id="vg:35382626"/>
<dbReference type="InterPro" id="IPR011009">
    <property type="entry name" value="Kinase-like_dom_sf"/>
</dbReference>
<dbReference type="GeneID" id="35382626"/>
<dbReference type="PROSITE" id="PS50011">
    <property type="entry name" value="PROTEIN_KINASE_DOM"/>
    <property type="match status" value="1"/>
</dbReference>
<dbReference type="RefSeq" id="YP_009449005.1">
    <property type="nucleotide sequence ID" value="NC_036594.1"/>
</dbReference>
<feature type="domain" description="Protein kinase" evidence="2">
    <location>
        <begin position="12"/>
        <end position="144"/>
    </location>
</feature>